<dbReference type="PROSITE" id="PS50109">
    <property type="entry name" value="HIS_KIN"/>
    <property type="match status" value="1"/>
</dbReference>
<dbReference type="SUPFAM" id="SSF55785">
    <property type="entry name" value="PYP-like sensor domain (PAS domain)"/>
    <property type="match status" value="4"/>
</dbReference>
<evidence type="ECO:0000313" key="10">
    <source>
        <dbReference type="EMBL" id="MCK8492112.1"/>
    </source>
</evidence>
<dbReference type="InterPro" id="IPR005467">
    <property type="entry name" value="His_kinase_dom"/>
</dbReference>
<keyword evidence="3" id="KW-0597">Phosphoprotein</keyword>
<keyword evidence="6" id="KW-0175">Coiled coil</keyword>
<sequence>MGNYKNVEEELVALREELDRVRKQTSAALEAVGIGLWTMFPQQNRVLWDEQCQRIYNWPHASVRLDEFMSRIDPQDLIRMQAILAEPPSRQTGKPTTIDYRITSPVDEKVRWIRITGRVTMQASGTADYFSGTAQDITDEKRREATLQTVEQRFQMAFSNASVGVVILDTHSRIQLINKAFADLVGYDQEELHDQHFQAISHPDDVQENIFLAQQLLAEEANSYVFNKRYIRKDGSIVWAQVSSALIRDQDGKPDSFITIVQDITTELQAQAEQKKLLSLLQSSEESLRDAIELAELSTFEIDPAKDVLLLSERARDWLGFSHDERITLTQVLDTMRDRNSVEVSLNQAFSKDVGTTTDIELWAINRQTGQERLYLAQGRVVRRSPNDADLVIRGIAKDITTQKQYARELEQQVQGRTQALQQATVLVEQQADQLRFVTDSALTAIALYSIVRDEKTATVIDLRYVLINQMASRMTGIPVDRLIGKTMSEVFPGMKGSKAWHLYLELAETGTPLRYHNHYTQDGYDIWYQVQGVRQGDFLVLSFLDITELKQTQLQLEGLNKDLLTANDNLQQFAFIASHDLQEPLRKVQQFGDLLKNQYSTELGDGVTYLERMQLAAQRMSILIKDLLTFSRITTKTQTTTEIPLERVISRVVEDLDIAIQDADATVQIDSLPVIKGDESQLRQLFQNLLSNSLKFRRPDVKPDIHISAQRIAASDLPSTINMIRQSASYQLISISDNGIGFDEKYLDRIFQVFQRLHGKNQYDGTGIGLAIVQKVVSNHGGTITATSQLGQGSTFQVFLPYES</sequence>
<dbReference type="Gene3D" id="1.10.287.130">
    <property type="match status" value="1"/>
</dbReference>
<dbReference type="InterPro" id="IPR013655">
    <property type="entry name" value="PAS_fold_3"/>
</dbReference>
<evidence type="ECO:0000259" key="8">
    <source>
        <dbReference type="PROSITE" id="PS50112"/>
    </source>
</evidence>
<feature type="coiled-coil region" evidence="6">
    <location>
        <begin position="4"/>
        <end position="31"/>
    </location>
</feature>
<dbReference type="SMART" id="SM00388">
    <property type="entry name" value="HisKA"/>
    <property type="match status" value="1"/>
</dbReference>
<evidence type="ECO:0000256" key="2">
    <source>
        <dbReference type="ARBA" id="ARBA00012438"/>
    </source>
</evidence>
<dbReference type="Proteomes" id="UP001202180">
    <property type="component" value="Unassembled WGS sequence"/>
</dbReference>
<comment type="catalytic activity">
    <reaction evidence="1">
        <text>ATP + protein L-histidine = ADP + protein N-phospho-L-histidine.</text>
        <dbReference type="EC" id="2.7.13.3"/>
    </reaction>
</comment>
<dbReference type="CDD" id="cd00082">
    <property type="entry name" value="HisKA"/>
    <property type="match status" value="1"/>
</dbReference>
<dbReference type="InterPro" id="IPR001610">
    <property type="entry name" value="PAC"/>
</dbReference>
<dbReference type="PANTHER" id="PTHR43304">
    <property type="entry name" value="PHYTOCHROME-LIKE PROTEIN CPH1"/>
    <property type="match status" value="1"/>
</dbReference>
<dbReference type="NCBIfam" id="TIGR00229">
    <property type="entry name" value="sensory_box"/>
    <property type="match status" value="2"/>
</dbReference>
<gene>
    <name evidence="10" type="ORF">M0L20_09660</name>
</gene>
<feature type="domain" description="PAS" evidence="8">
    <location>
        <begin position="284"/>
        <end position="336"/>
    </location>
</feature>
<feature type="domain" description="PAC" evidence="9">
    <location>
        <begin position="96"/>
        <end position="149"/>
    </location>
</feature>
<dbReference type="InterPro" id="IPR004358">
    <property type="entry name" value="Sig_transdc_His_kin-like_C"/>
</dbReference>
<dbReference type="SUPFAM" id="SSF55874">
    <property type="entry name" value="ATPase domain of HSP90 chaperone/DNA topoisomerase II/histidine kinase"/>
    <property type="match status" value="1"/>
</dbReference>
<keyword evidence="11" id="KW-1185">Reference proteome</keyword>
<protein>
    <recommendedName>
        <fullName evidence="2">histidine kinase</fullName>
        <ecNumber evidence="2">2.7.13.3</ecNumber>
    </recommendedName>
</protein>
<evidence type="ECO:0000256" key="1">
    <source>
        <dbReference type="ARBA" id="ARBA00000085"/>
    </source>
</evidence>
<dbReference type="InterPro" id="IPR052162">
    <property type="entry name" value="Sensor_kinase/Photoreceptor"/>
</dbReference>
<dbReference type="SMART" id="SM00387">
    <property type="entry name" value="HATPase_c"/>
    <property type="match status" value="1"/>
</dbReference>
<dbReference type="InterPro" id="IPR000700">
    <property type="entry name" value="PAS-assoc_C"/>
</dbReference>
<dbReference type="InterPro" id="IPR035965">
    <property type="entry name" value="PAS-like_dom_sf"/>
</dbReference>
<evidence type="ECO:0000256" key="6">
    <source>
        <dbReference type="SAM" id="Coils"/>
    </source>
</evidence>
<dbReference type="InterPro" id="IPR003594">
    <property type="entry name" value="HATPase_dom"/>
</dbReference>
<dbReference type="PROSITE" id="PS50112">
    <property type="entry name" value="PAS"/>
    <property type="match status" value="2"/>
</dbReference>
<dbReference type="Gene3D" id="3.30.450.20">
    <property type="entry name" value="PAS domain"/>
    <property type="match status" value="4"/>
</dbReference>
<dbReference type="SMART" id="SM00086">
    <property type="entry name" value="PAC"/>
    <property type="match status" value="2"/>
</dbReference>
<dbReference type="Pfam" id="PF13426">
    <property type="entry name" value="PAS_9"/>
    <property type="match status" value="1"/>
</dbReference>
<dbReference type="EC" id="2.7.13.3" evidence="2"/>
<name>A0ABT0HJQ4_9BACT</name>
<evidence type="ECO:0000256" key="5">
    <source>
        <dbReference type="ARBA" id="ARBA00022777"/>
    </source>
</evidence>
<dbReference type="EMBL" id="JALPRF010000002">
    <property type="protein sequence ID" value="MCK8492112.1"/>
    <property type="molecule type" value="Genomic_DNA"/>
</dbReference>
<reference evidence="10 11" key="1">
    <citation type="submission" date="2022-04" db="EMBL/GenBank/DDBJ databases">
        <title>Spirosoma sp. strain RP8 genome sequencing and assembly.</title>
        <authorList>
            <person name="Jung Y."/>
        </authorList>
    </citation>
    <scope>NUCLEOTIDE SEQUENCE [LARGE SCALE GENOMIC DNA]</scope>
    <source>
        <strain evidence="10 11">RP8</strain>
    </source>
</reference>
<evidence type="ECO:0000256" key="4">
    <source>
        <dbReference type="ARBA" id="ARBA00022679"/>
    </source>
</evidence>
<organism evidence="10 11">
    <name type="scientific">Spirosoma liriopis</name>
    <dbReference type="NCBI Taxonomy" id="2937440"/>
    <lineage>
        <taxon>Bacteria</taxon>
        <taxon>Pseudomonadati</taxon>
        <taxon>Bacteroidota</taxon>
        <taxon>Cytophagia</taxon>
        <taxon>Cytophagales</taxon>
        <taxon>Cytophagaceae</taxon>
        <taxon>Spirosoma</taxon>
    </lineage>
</organism>
<dbReference type="SUPFAM" id="SSF47384">
    <property type="entry name" value="Homodimeric domain of signal transducing histidine kinase"/>
    <property type="match status" value="1"/>
</dbReference>
<dbReference type="SMART" id="SM00091">
    <property type="entry name" value="PAS"/>
    <property type="match status" value="3"/>
</dbReference>
<evidence type="ECO:0000259" key="9">
    <source>
        <dbReference type="PROSITE" id="PS50113"/>
    </source>
</evidence>
<dbReference type="InterPro" id="IPR000014">
    <property type="entry name" value="PAS"/>
</dbReference>
<feature type="domain" description="PAS" evidence="8">
    <location>
        <begin position="150"/>
        <end position="220"/>
    </location>
</feature>
<dbReference type="InterPro" id="IPR036890">
    <property type="entry name" value="HATPase_C_sf"/>
</dbReference>
<dbReference type="InterPro" id="IPR003661">
    <property type="entry name" value="HisK_dim/P_dom"/>
</dbReference>
<evidence type="ECO:0000259" key="7">
    <source>
        <dbReference type="PROSITE" id="PS50109"/>
    </source>
</evidence>
<proteinExistence type="predicted"/>
<dbReference type="Pfam" id="PF00512">
    <property type="entry name" value="HisKA"/>
    <property type="match status" value="1"/>
</dbReference>
<dbReference type="InterPro" id="IPR036097">
    <property type="entry name" value="HisK_dim/P_sf"/>
</dbReference>
<keyword evidence="4" id="KW-0808">Transferase</keyword>
<dbReference type="Gene3D" id="3.30.565.10">
    <property type="entry name" value="Histidine kinase-like ATPase, C-terminal domain"/>
    <property type="match status" value="1"/>
</dbReference>
<dbReference type="Gene3D" id="2.10.70.100">
    <property type="match status" value="1"/>
</dbReference>
<feature type="domain" description="PAC" evidence="9">
    <location>
        <begin position="224"/>
        <end position="276"/>
    </location>
</feature>
<evidence type="ECO:0000256" key="3">
    <source>
        <dbReference type="ARBA" id="ARBA00022553"/>
    </source>
</evidence>
<dbReference type="Pfam" id="PF08447">
    <property type="entry name" value="PAS_3"/>
    <property type="match status" value="1"/>
</dbReference>
<dbReference type="RefSeq" id="WP_232560699.1">
    <property type="nucleotide sequence ID" value="NZ_JALPRF010000002.1"/>
</dbReference>
<comment type="caution">
    <text evidence="10">The sequence shown here is derived from an EMBL/GenBank/DDBJ whole genome shotgun (WGS) entry which is preliminary data.</text>
</comment>
<dbReference type="Pfam" id="PF02518">
    <property type="entry name" value="HATPase_c"/>
    <property type="match status" value="1"/>
</dbReference>
<dbReference type="PRINTS" id="PR00344">
    <property type="entry name" value="BCTRLSENSOR"/>
</dbReference>
<dbReference type="InterPro" id="IPR013656">
    <property type="entry name" value="PAS_4"/>
</dbReference>
<dbReference type="CDD" id="cd00130">
    <property type="entry name" value="PAS"/>
    <property type="match status" value="1"/>
</dbReference>
<dbReference type="PANTHER" id="PTHR43304:SF1">
    <property type="entry name" value="PAC DOMAIN-CONTAINING PROTEIN"/>
    <property type="match status" value="1"/>
</dbReference>
<accession>A0ABT0HJQ4</accession>
<dbReference type="PROSITE" id="PS50113">
    <property type="entry name" value="PAC"/>
    <property type="match status" value="2"/>
</dbReference>
<evidence type="ECO:0000313" key="11">
    <source>
        <dbReference type="Proteomes" id="UP001202180"/>
    </source>
</evidence>
<feature type="domain" description="Histidine kinase" evidence="7">
    <location>
        <begin position="577"/>
        <end position="805"/>
    </location>
</feature>
<dbReference type="Pfam" id="PF08448">
    <property type="entry name" value="PAS_4"/>
    <property type="match status" value="1"/>
</dbReference>
<keyword evidence="5" id="KW-0418">Kinase</keyword>